<organism evidence="3 4">
    <name type="scientific">Lachancea meyersii CBS 8951</name>
    <dbReference type="NCBI Taxonomy" id="1266667"/>
    <lineage>
        <taxon>Eukaryota</taxon>
        <taxon>Fungi</taxon>
        <taxon>Dikarya</taxon>
        <taxon>Ascomycota</taxon>
        <taxon>Saccharomycotina</taxon>
        <taxon>Saccharomycetes</taxon>
        <taxon>Saccharomycetales</taxon>
        <taxon>Saccharomycetaceae</taxon>
        <taxon>Lachancea</taxon>
    </lineage>
</organism>
<evidence type="ECO:0000259" key="2">
    <source>
        <dbReference type="PROSITE" id="PS00028"/>
    </source>
</evidence>
<gene>
    <name evidence="3" type="ORF">LAME_0F07426G</name>
</gene>
<evidence type="ECO:0000256" key="1">
    <source>
        <dbReference type="SAM" id="MobiDB-lite"/>
    </source>
</evidence>
<dbReference type="PANTHER" id="PTHR13182:SF8">
    <property type="entry name" value="CYTOPLASMIC 60S SUBUNIT BIOGENESIS FACTOR ZNF622"/>
    <property type="match status" value="1"/>
</dbReference>
<sequence>MSLVFTCNACMIQFRSSDQQRYHMKTDWHRYNLKRKVAQLGPISADLFAEKVQISEREKELNQVDEFGFAVLKKKEPSRHKSAANGKTKLKKKRGRQFENVEDTADPARSTSPAVSIASEISKMSIHSTDFDDERSYENGFTTNSEEEYTTDYETEASEIDTNQQKDVQFSHTECLFCGRKSRDLEGNISHMFRSHGLYIPERTFLVDLEGLINYLIELIVHSHQCLCCFFKGSSLESIRAHIASKGHAKLPYETKEERLRFSKFYDFSLAEQQSDDDSDASGCEVTVVDTEASSSPDESSSGDSPQDINSNYAQAVVDDTGVELTLPTGVRAGHRSMRRYYRQNLPLPPDAADGNRTLAVGDRRYLGGVTDRTIKKNDKKAQQLERHGINRKIRTETRRSNFQTHFRDELLQ</sequence>
<dbReference type="AlphaFoldDB" id="A0A1G4JU19"/>
<evidence type="ECO:0000313" key="3">
    <source>
        <dbReference type="EMBL" id="SCU94433.1"/>
    </source>
</evidence>
<dbReference type="SMART" id="SM00355">
    <property type="entry name" value="ZnF_C2H2"/>
    <property type="match status" value="3"/>
</dbReference>
<evidence type="ECO:0000313" key="4">
    <source>
        <dbReference type="Proteomes" id="UP000191144"/>
    </source>
</evidence>
<dbReference type="OrthoDB" id="19329at2759"/>
<dbReference type="GO" id="GO:0042273">
    <property type="term" value="P:ribosomal large subunit biogenesis"/>
    <property type="evidence" value="ECO:0007669"/>
    <property type="project" value="TreeGrafter"/>
</dbReference>
<dbReference type="InterPro" id="IPR013087">
    <property type="entry name" value="Znf_C2H2_type"/>
</dbReference>
<dbReference type="InterPro" id="IPR036236">
    <property type="entry name" value="Znf_C2H2_sf"/>
</dbReference>
<accession>A0A1G4JU19</accession>
<dbReference type="EMBL" id="LT598477">
    <property type="protein sequence ID" value="SCU94433.1"/>
    <property type="molecule type" value="Genomic_DNA"/>
</dbReference>
<dbReference type="PROSITE" id="PS00028">
    <property type="entry name" value="ZINC_FINGER_C2H2_1"/>
    <property type="match status" value="1"/>
</dbReference>
<protein>
    <submittedName>
        <fullName evidence="3">LAME_0F07426g1_1</fullName>
    </submittedName>
</protein>
<dbReference type="InterPro" id="IPR041661">
    <property type="entry name" value="ZN622/Rei1/Reh1_Znf-C2H2"/>
</dbReference>
<feature type="domain" description="C2H2-type" evidence="2">
    <location>
        <begin position="7"/>
        <end position="29"/>
    </location>
</feature>
<keyword evidence="4" id="KW-1185">Reference proteome</keyword>
<dbReference type="Proteomes" id="UP000191144">
    <property type="component" value="Chromosome F"/>
</dbReference>
<reference evidence="4" key="1">
    <citation type="submission" date="2016-03" db="EMBL/GenBank/DDBJ databases">
        <authorList>
            <person name="Devillers Hugo."/>
        </authorList>
    </citation>
    <scope>NUCLEOTIDE SEQUENCE [LARGE SCALE GENOMIC DNA]</scope>
</reference>
<dbReference type="SUPFAM" id="SSF57667">
    <property type="entry name" value="beta-beta-alpha zinc fingers"/>
    <property type="match status" value="1"/>
</dbReference>
<feature type="compositionally biased region" description="Basic residues" evidence="1">
    <location>
        <begin position="78"/>
        <end position="95"/>
    </location>
</feature>
<dbReference type="InterPro" id="IPR040025">
    <property type="entry name" value="Znf622/Rei1/Reh1"/>
</dbReference>
<feature type="region of interest" description="Disordered" evidence="1">
    <location>
        <begin position="289"/>
        <end position="310"/>
    </location>
</feature>
<proteinExistence type="predicted"/>
<feature type="region of interest" description="Disordered" evidence="1">
    <location>
        <begin position="78"/>
        <end position="116"/>
    </location>
</feature>
<dbReference type="PANTHER" id="PTHR13182">
    <property type="entry name" value="ZINC FINGER PROTEIN 622"/>
    <property type="match status" value="1"/>
</dbReference>
<name>A0A1G4JU19_9SACH</name>
<dbReference type="GO" id="GO:0030687">
    <property type="term" value="C:preribosome, large subunit precursor"/>
    <property type="evidence" value="ECO:0007669"/>
    <property type="project" value="TreeGrafter"/>
</dbReference>
<feature type="compositionally biased region" description="Low complexity" evidence="1">
    <location>
        <begin position="294"/>
        <end position="306"/>
    </location>
</feature>
<dbReference type="Pfam" id="PF12756">
    <property type="entry name" value="zf-C2H2_2"/>
    <property type="match status" value="1"/>
</dbReference>